<dbReference type="Pfam" id="PF21725">
    <property type="entry name" value="T7SS_signal"/>
    <property type="match status" value="1"/>
</dbReference>
<feature type="domain" description="Putative T7SS secretion signal" evidence="2">
    <location>
        <begin position="15"/>
        <end position="234"/>
    </location>
</feature>
<evidence type="ECO:0000256" key="1">
    <source>
        <dbReference type="SAM" id="MobiDB-lite"/>
    </source>
</evidence>
<gene>
    <name evidence="3" type="ORF">SAMN04489730_0596</name>
</gene>
<proteinExistence type="predicted"/>
<dbReference type="STRING" id="546364.SAMN04489730_0596"/>
<feature type="region of interest" description="Disordered" evidence="1">
    <location>
        <begin position="351"/>
        <end position="417"/>
    </location>
</feature>
<keyword evidence="4" id="KW-1185">Reference proteome</keyword>
<evidence type="ECO:0000259" key="2">
    <source>
        <dbReference type="Pfam" id="PF21725"/>
    </source>
</evidence>
<protein>
    <recommendedName>
        <fullName evidence="2">Putative T7SS secretion signal domain-containing protein</fullName>
    </recommendedName>
</protein>
<evidence type="ECO:0000313" key="3">
    <source>
        <dbReference type="EMBL" id="SFW46610.1"/>
    </source>
</evidence>
<dbReference type="PROSITE" id="PS51996">
    <property type="entry name" value="TR_MART"/>
    <property type="match status" value="1"/>
</dbReference>
<dbReference type="InterPro" id="IPR049082">
    <property type="entry name" value="T7SS_signal"/>
</dbReference>
<organism evidence="3 4">
    <name type="scientific">Amycolatopsis australiensis</name>
    <dbReference type="NCBI Taxonomy" id="546364"/>
    <lineage>
        <taxon>Bacteria</taxon>
        <taxon>Bacillati</taxon>
        <taxon>Actinomycetota</taxon>
        <taxon>Actinomycetes</taxon>
        <taxon>Pseudonocardiales</taxon>
        <taxon>Pseudonocardiaceae</taxon>
        <taxon>Amycolatopsis</taxon>
    </lineage>
</organism>
<reference evidence="4" key="1">
    <citation type="submission" date="2016-11" db="EMBL/GenBank/DDBJ databases">
        <authorList>
            <person name="Varghese N."/>
            <person name="Submissions S."/>
        </authorList>
    </citation>
    <scope>NUCLEOTIDE SEQUENCE [LARGE SCALE GENOMIC DNA]</scope>
    <source>
        <strain evidence="4">DSM 44671</strain>
    </source>
</reference>
<accession>A0A1K1PFQ3</accession>
<feature type="compositionally biased region" description="Low complexity" evidence="1">
    <location>
        <begin position="351"/>
        <end position="380"/>
    </location>
</feature>
<dbReference type="Proteomes" id="UP000182740">
    <property type="component" value="Unassembled WGS sequence"/>
</dbReference>
<feature type="region of interest" description="Disordered" evidence="1">
    <location>
        <begin position="182"/>
        <end position="214"/>
    </location>
</feature>
<dbReference type="RefSeq" id="WP_072474787.1">
    <property type="nucleotide sequence ID" value="NZ_FPJG01000006.1"/>
</dbReference>
<evidence type="ECO:0000313" key="4">
    <source>
        <dbReference type="Proteomes" id="UP000182740"/>
    </source>
</evidence>
<name>A0A1K1PFQ3_9PSEU</name>
<dbReference type="AlphaFoldDB" id="A0A1K1PFQ3"/>
<sequence>MGLWEFLDEIEEDAEDAVEAIGRGVGEVADKAAHVVGAGLDAIGLHSAAEAVDGLGDSVADTLGAQVGEAQLGQTDDPVKLVHGDAGALRTAAGHLAKFGAAFTKTADGLRRIDTAHWTGDAADKFRAGYHQHPTQWSDAAEACTRASAALTAYADVVQWAQGQAAEAARLFAAAQRQSAQAQAMQSGPATDPGAAGRQRAQQVLRDARARRDAEGDRAKAALEAATAKAPAEPRFTDRLLAEGSDLFQQAGDGVVHFYGGIVKGAGGILKFGRSLNPLDPYNMTHPAEYVAGLSGTAAGLLHTVNHPLDVVEGMLGDGWGSDPFEAMGKLVPNVALAVASDGAGAAGERVTAAGEEAAESAATAGREASAVERPSAVAEHPVEPPPPAEDFGPAGHDFAPPEKEPATPAGWSTENPHEAAFDKSELVEHPGAEPPPPPPDRILQEQIDRAPNVGLADEEIRALDRYTGMAHQDINAALRNGDFGALQAMDSEIREMVSGLEKLPPHVGEVHRGIQISDIDAFLDRYQVGNVVREPAFTSTDAAVPYSGNVQMTIESTTGRDISWLKDPSVGQQEVLFPPGREFEVVWRELDPATGTWHFKLRERGY</sequence>
<dbReference type="EMBL" id="FPJG01000006">
    <property type="protein sequence ID" value="SFW46610.1"/>
    <property type="molecule type" value="Genomic_DNA"/>
</dbReference>
<dbReference type="OrthoDB" id="3874132at2"/>
<dbReference type="SUPFAM" id="SSF56399">
    <property type="entry name" value="ADP-ribosylation"/>
    <property type="match status" value="1"/>
</dbReference>
<dbReference type="Gene3D" id="3.90.176.10">
    <property type="entry name" value="Toxin ADP-ribosyltransferase, Chain A, domain 1"/>
    <property type="match status" value="1"/>
</dbReference>